<evidence type="ECO:0000313" key="5">
    <source>
        <dbReference type="EMBL" id="GAA1970338.1"/>
    </source>
</evidence>
<proteinExistence type="inferred from homology"/>
<accession>A0ABP5CYK2</accession>
<comment type="caution">
    <text evidence="5">The sequence shown here is derived from an EMBL/GenBank/DDBJ whole genome shotgun (WGS) entry which is preliminary data.</text>
</comment>
<dbReference type="InterPro" id="IPR020946">
    <property type="entry name" value="Flavin_mOase-like"/>
</dbReference>
<dbReference type="InterPro" id="IPR036188">
    <property type="entry name" value="FAD/NAD-bd_sf"/>
</dbReference>
<evidence type="ECO:0000256" key="4">
    <source>
        <dbReference type="ARBA" id="ARBA00023002"/>
    </source>
</evidence>
<evidence type="ECO:0000256" key="1">
    <source>
        <dbReference type="ARBA" id="ARBA00010139"/>
    </source>
</evidence>
<sequence length="636" mass="70027">MILDGARGTVDDLLAGLDDALEEAELPALLPAVAHLTGDVDILEPGLRASGGSQVVGQAPQGGLSPEAQERARLLAGSSLKQWVEAGRPQPAHTDVSMLEILRFVAGDVDADQLPLLYHQLGLEQPGEVPVGTPAPEGFRAAVIGAGMSGIAASRHLRRAGIGHVVLERHDEVGGVWIENTYPGVRLDTSNFCYSYSFAQRDAWEDYYSPGDAVATYLREVADDLGIRDDIRFSTTVRSAAYDEKGGRWRLELSTPTGPDTLWADAIISAVGQLNTPLFPRIPGIDSFAGDSWHTAEWRHDVDLVGKRVAVIGTGASAFQVIPRIAPAVASLTIFQRTPPWVVPTPTYTQKLRPGLRWLFAMIPGYQRWYRFVQFWTNVEGRRRFALVDPTWDKPGSISADSESLRQALIAQLERDYEGRPDLLAKMTPDYPPYAKRMLRDDGTWAATLRRDDVDVVTERVVAITPNGVRTAGGDEVEVDVIIYGTGFTASNFLSTIQVTGRDGVDLHRRWGDDARAYAGITVPEFPNLFLLYGPNTNLVVNGSIVFFSEAEVEYVTSCLGHLFERGLTAMEPTEEALADYYTRLDEASAGTAYGVAGVTSWYKSRSGRVTQNWPLSTLEFWDMTRAPRPEHYRFR</sequence>
<keyword evidence="4" id="KW-0560">Oxidoreductase</keyword>
<dbReference type="PANTHER" id="PTHR42877">
    <property type="entry name" value="L-ORNITHINE N(5)-MONOOXYGENASE-RELATED"/>
    <property type="match status" value="1"/>
</dbReference>
<dbReference type="InterPro" id="IPR051209">
    <property type="entry name" value="FAD-bind_Monooxygenase_sf"/>
</dbReference>
<keyword evidence="3" id="KW-0274">FAD</keyword>
<protein>
    <submittedName>
        <fullName evidence="5">NAD(P)/FAD-dependent oxidoreductase</fullName>
    </submittedName>
</protein>
<dbReference type="Pfam" id="PF00743">
    <property type="entry name" value="FMO-like"/>
    <property type="match status" value="1"/>
</dbReference>
<dbReference type="SUPFAM" id="SSF51905">
    <property type="entry name" value="FAD/NAD(P)-binding domain"/>
    <property type="match status" value="1"/>
</dbReference>
<keyword evidence="6" id="KW-1185">Reference proteome</keyword>
<dbReference type="PRINTS" id="PR00419">
    <property type="entry name" value="ADXRDTASE"/>
</dbReference>
<dbReference type="EMBL" id="BAAAPB010000004">
    <property type="protein sequence ID" value="GAA1970338.1"/>
    <property type="molecule type" value="Genomic_DNA"/>
</dbReference>
<name>A0ABP5CYK2_9ACTN</name>
<dbReference type="Proteomes" id="UP001500571">
    <property type="component" value="Unassembled WGS sequence"/>
</dbReference>
<evidence type="ECO:0000313" key="6">
    <source>
        <dbReference type="Proteomes" id="UP001500571"/>
    </source>
</evidence>
<gene>
    <name evidence="5" type="ORF">GCM10009798_33840</name>
</gene>
<comment type="similarity">
    <text evidence="1">Belongs to the FAD-binding monooxygenase family.</text>
</comment>
<evidence type="ECO:0000256" key="2">
    <source>
        <dbReference type="ARBA" id="ARBA00022630"/>
    </source>
</evidence>
<organism evidence="5 6">
    <name type="scientific">Nocardioides panacihumi</name>
    <dbReference type="NCBI Taxonomy" id="400774"/>
    <lineage>
        <taxon>Bacteria</taxon>
        <taxon>Bacillati</taxon>
        <taxon>Actinomycetota</taxon>
        <taxon>Actinomycetes</taxon>
        <taxon>Propionibacteriales</taxon>
        <taxon>Nocardioidaceae</taxon>
        <taxon>Nocardioides</taxon>
    </lineage>
</organism>
<reference evidence="6" key="1">
    <citation type="journal article" date="2019" name="Int. J. Syst. Evol. Microbiol.">
        <title>The Global Catalogue of Microorganisms (GCM) 10K type strain sequencing project: providing services to taxonomists for standard genome sequencing and annotation.</title>
        <authorList>
            <consortium name="The Broad Institute Genomics Platform"/>
            <consortium name="The Broad Institute Genome Sequencing Center for Infectious Disease"/>
            <person name="Wu L."/>
            <person name="Ma J."/>
        </authorList>
    </citation>
    <scope>NUCLEOTIDE SEQUENCE [LARGE SCALE GENOMIC DNA]</scope>
    <source>
        <strain evidence="6">JCM 15309</strain>
    </source>
</reference>
<evidence type="ECO:0000256" key="3">
    <source>
        <dbReference type="ARBA" id="ARBA00022827"/>
    </source>
</evidence>
<dbReference type="RefSeq" id="WP_344046814.1">
    <property type="nucleotide sequence ID" value="NZ_BAAAPB010000004.1"/>
</dbReference>
<keyword evidence="2" id="KW-0285">Flavoprotein</keyword>
<dbReference type="Gene3D" id="3.50.50.60">
    <property type="entry name" value="FAD/NAD(P)-binding domain"/>
    <property type="match status" value="2"/>
</dbReference>
<dbReference type="PANTHER" id="PTHR42877:SF4">
    <property type="entry name" value="FAD_NAD(P)-BINDING DOMAIN-CONTAINING PROTEIN-RELATED"/>
    <property type="match status" value="1"/>
</dbReference>